<keyword evidence="4" id="KW-1185">Reference proteome</keyword>
<sequence>MRDHRPALFPLFPYEMTYTAGFTRHPGGIPPSPKAALGVKLRTVWNVGALPMPASAASASPSGEQGNGNGNGDGRKGWTRVEERAEIWAPLGLLGYVRRTVVRAHEELMRALEKMLEALCT</sequence>
<evidence type="ECO:0000256" key="1">
    <source>
        <dbReference type="SAM" id="MobiDB-lite"/>
    </source>
</evidence>
<name>M5G5M8_DACPD</name>
<accession>M5G5M8</accession>
<feature type="domain" description="DUF7053" evidence="2">
    <location>
        <begin position="11"/>
        <end position="115"/>
    </location>
</feature>
<dbReference type="STRING" id="1858805.M5G5M8"/>
<dbReference type="Pfam" id="PF23155">
    <property type="entry name" value="DUF7053"/>
    <property type="match status" value="1"/>
</dbReference>
<dbReference type="AlphaFoldDB" id="M5G5M8"/>
<evidence type="ECO:0000313" key="4">
    <source>
        <dbReference type="Proteomes" id="UP000030653"/>
    </source>
</evidence>
<evidence type="ECO:0000259" key="2">
    <source>
        <dbReference type="Pfam" id="PF23155"/>
    </source>
</evidence>
<organism evidence="3 4">
    <name type="scientific">Dacryopinax primogenitus (strain DJM 731)</name>
    <name type="common">Brown rot fungus</name>
    <dbReference type="NCBI Taxonomy" id="1858805"/>
    <lineage>
        <taxon>Eukaryota</taxon>
        <taxon>Fungi</taxon>
        <taxon>Dikarya</taxon>
        <taxon>Basidiomycota</taxon>
        <taxon>Agaricomycotina</taxon>
        <taxon>Dacrymycetes</taxon>
        <taxon>Dacrymycetales</taxon>
        <taxon>Dacrymycetaceae</taxon>
        <taxon>Dacryopinax</taxon>
    </lineage>
</organism>
<feature type="compositionally biased region" description="Low complexity" evidence="1">
    <location>
        <begin position="54"/>
        <end position="64"/>
    </location>
</feature>
<protein>
    <recommendedName>
        <fullName evidence="2">DUF7053 domain-containing protein</fullName>
    </recommendedName>
</protein>
<dbReference type="GeneID" id="63692221"/>
<reference evidence="3 4" key="1">
    <citation type="journal article" date="2012" name="Science">
        <title>The Paleozoic origin of enzymatic lignin decomposition reconstructed from 31 fungal genomes.</title>
        <authorList>
            <person name="Floudas D."/>
            <person name="Binder M."/>
            <person name="Riley R."/>
            <person name="Barry K."/>
            <person name="Blanchette R.A."/>
            <person name="Henrissat B."/>
            <person name="Martinez A.T."/>
            <person name="Otillar R."/>
            <person name="Spatafora J.W."/>
            <person name="Yadav J.S."/>
            <person name="Aerts A."/>
            <person name="Benoit I."/>
            <person name="Boyd A."/>
            <person name="Carlson A."/>
            <person name="Copeland A."/>
            <person name="Coutinho P.M."/>
            <person name="de Vries R.P."/>
            <person name="Ferreira P."/>
            <person name="Findley K."/>
            <person name="Foster B."/>
            <person name="Gaskell J."/>
            <person name="Glotzer D."/>
            <person name="Gorecki P."/>
            <person name="Heitman J."/>
            <person name="Hesse C."/>
            <person name="Hori C."/>
            <person name="Igarashi K."/>
            <person name="Jurgens J.A."/>
            <person name="Kallen N."/>
            <person name="Kersten P."/>
            <person name="Kohler A."/>
            <person name="Kuees U."/>
            <person name="Kumar T.K.A."/>
            <person name="Kuo A."/>
            <person name="LaButti K."/>
            <person name="Larrondo L.F."/>
            <person name="Lindquist E."/>
            <person name="Ling A."/>
            <person name="Lombard V."/>
            <person name="Lucas S."/>
            <person name="Lundell T."/>
            <person name="Martin R."/>
            <person name="McLaughlin D.J."/>
            <person name="Morgenstern I."/>
            <person name="Morin E."/>
            <person name="Murat C."/>
            <person name="Nagy L.G."/>
            <person name="Nolan M."/>
            <person name="Ohm R.A."/>
            <person name="Patyshakuliyeva A."/>
            <person name="Rokas A."/>
            <person name="Ruiz-Duenas F.J."/>
            <person name="Sabat G."/>
            <person name="Salamov A."/>
            <person name="Samejima M."/>
            <person name="Schmutz J."/>
            <person name="Slot J.C."/>
            <person name="St John F."/>
            <person name="Stenlid J."/>
            <person name="Sun H."/>
            <person name="Sun S."/>
            <person name="Syed K."/>
            <person name="Tsang A."/>
            <person name="Wiebenga A."/>
            <person name="Young D."/>
            <person name="Pisabarro A."/>
            <person name="Eastwood D.C."/>
            <person name="Martin F."/>
            <person name="Cullen D."/>
            <person name="Grigoriev I.V."/>
            <person name="Hibbett D.S."/>
        </authorList>
    </citation>
    <scope>NUCLEOTIDE SEQUENCE [LARGE SCALE GENOMIC DNA]</scope>
    <source>
        <strain evidence="3 4">DJM-731 SS1</strain>
    </source>
</reference>
<dbReference type="Proteomes" id="UP000030653">
    <property type="component" value="Unassembled WGS sequence"/>
</dbReference>
<evidence type="ECO:0000313" key="3">
    <source>
        <dbReference type="EMBL" id="EJU04009.1"/>
    </source>
</evidence>
<dbReference type="InterPro" id="IPR055481">
    <property type="entry name" value="DUF7053"/>
</dbReference>
<proteinExistence type="predicted"/>
<dbReference type="OrthoDB" id="5078320at2759"/>
<dbReference type="HOGENOM" id="CLU_2037982_0_0_1"/>
<dbReference type="RefSeq" id="XP_040630903.1">
    <property type="nucleotide sequence ID" value="XM_040777159.1"/>
</dbReference>
<dbReference type="EMBL" id="JH795858">
    <property type="protein sequence ID" value="EJU04009.1"/>
    <property type="molecule type" value="Genomic_DNA"/>
</dbReference>
<gene>
    <name evidence="3" type="ORF">DACRYDRAFT_93479</name>
</gene>
<feature type="region of interest" description="Disordered" evidence="1">
    <location>
        <begin position="54"/>
        <end position="78"/>
    </location>
</feature>